<feature type="compositionally biased region" description="Polar residues" evidence="4">
    <location>
        <begin position="72"/>
        <end position="88"/>
    </location>
</feature>
<dbReference type="InterPro" id="IPR014720">
    <property type="entry name" value="dsRBD_dom"/>
</dbReference>
<dbReference type="EMBL" id="MTKT01003950">
    <property type="protein sequence ID" value="OWM73595.1"/>
    <property type="molecule type" value="Genomic_DNA"/>
</dbReference>
<dbReference type="PANTHER" id="PTHR46031">
    <property type="match status" value="1"/>
</dbReference>
<dbReference type="Pfam" id="PF00035">
    <property type="entry name" value="dsrm"/>
    <property type="match status" value="1"/>
</dbReference>
<dbReference type="GeneID" id="116201548"/>
<proteinExistence type="predicted"/>
<reference evidence="6" key="2">
    <citation type="submission" date="2017-06" db="EMBL/GenBank/DDBJ databases">
        <title>The pomegranate genome and the genomics of punicalagin biosynthesis.</title>
        <authorList>
            <person name="Xu C."/>
        </authorList>
    </citation>
    <scope>NUCLEOTIDE SEQUENCE [LARGE SCALE GENOMIC DNA]</scope>
    <source>
        <tissue evidence="6">Fresh leaf</tissue>
    </source>
</reference>
<dbReference type="SMART" id="SM00358">
    <property type="entry name" value="DSRM"/>
    <property type="match status" value="1"/>
</dbReference>
<dbReference type="STRING" id="22663.A0A218WLB9"/>
<reference evidence="8" key="1">
    <citation type="journal article" date="2017" name="Plant J.">
        <title>The pomegranate (Punica granatum L.) genome and the genomics of punicalagin biosynthesis.</title>
        <authorList>
            <person name="Qin G."/>
            <person name="Xu C."/>
            <person name="Ming R."/>
            <person name="Tang H."/>
            <person name="Guyot R."/>
            <person name="Kramer E.M."/>
            <person name="Hu Y."/>
            <person name="Yi X."/>
            <person name="Qi Y."/>
            <person name="Xu X."/>
            <person name="Gao Z."/>
            <person name="Pan H."/>
            <person name="Jian J."/>
            <person name="Tian Y."/>
            <person name="Yue Z."/>
            <person name="Xu Y."/>
        </authorList>
    </citation>
    <scope>NUCLEOTIDE SEQUENCE [LARGE SCALE GENOMIC DNA]</scope>
    <source>
        <strain evidence="8">cv. Dabenzi</strain>
    </source>
</reference>
<evidence type="ECO:0000313" key="7">
    <source>
        <dbReference type="EMBL" id="PKI40305.1"/>
    </source>
</evidence>
<dbReference type="AlphaFoldDB" id="A0A218WLB9"/>
<evidence type="ECO:0000256" key="1">
    <source>
        <dbReference type="ARBA" id="ARBA00022737"/>
    </source>
</evidence>
<dbReference type="GO" id="GO:0003723">
    <property type="term" value="F:RNA binding"/>
    <property type="evidence" value="ECO:0007669"/>
    <property type="project" value="UniProtKB-UniRule"/>
</dbReference>
<keyword evidence="2 3" id="KW-0694">RNA-binding</keyword>
<protein>
    <recommendedName>
        <fullName evidence="5">DRBM domain-containing protein</fullName>
    </recommendedName>
</protein>
<dbReference type="Proteomes" id="UP000197138">
    <property type="component" value="Unassembled WGS sequence"/>
</dbReference>
<keyword evidence="9" id="KW-1185">Reference proteome</keyword>
<comment type="caution">
    <text evidence="6">The sequence shown here is derived from an EMBL/GenBank/DDBJ whole genome shotgun (WGS) entry which is preliminary data.</text>
</comment>
<dbReference type="Gene3D" id="3.30.160.20">
    <property type="match status" value="1"/>
</dbReference>
<reference evidence="7 9" key="3">
    <citation type="submission" date="2017-11" db="EMBL/GenBank/DDBJ databases">
        <title>De-novo sequencing of pomegranate (Punica granatum L.) genome.</title>
        <authorList>
            <person name="Akparov Z."/>
            <person name="Amiraslanov A."/>
            <person name="Hajiyeva S."/>
            <person name="Abbasov M."/>
            <person name="Kaur K."/>
            <person name="Hamwieh A."/>
            <person name="Solovyev V."/>
            <person name="Salamov A."/>
            <person name="Braich B."/>
            <person name="Kosarev P."/>
            <person name="Mahmoud A."/>
            <person name="Hajiyev E."/>
            <person name="Babayeva S."/>
            <person name="Izzatullayeva V."/>
            <person name="Mammadov A."/>
            <person name="Mammadov A."/>
            <person name="Sharifova S."/>
            <person name="Ojaghi J."/>
            <person name="Eynullazada K."/>
            <person name="Bayramov B."/>
            <person name="Abdulazimova A."/>
            <person name="Shahmuradov I."/>
        </authorList>
    </citation>
    <scope>NUCLEOTIDE SEQUENCE [LARGE SCALE GENOMIC DNA]</scope>
    <source>
        <strain evidence="7">AG2017</strain>
        <strain evidence="9">cv. AG2017</strain>
        <tissue evidence="7">Leaf</tissue>
    </source>
</reference>
<name>A0A218WLB9_PUNGR</name>
<evidence type="ECO:0000313" key="6">
    <source>
        <dbReference type="EMBL" id="OWM73595.1"/>
    </source>
</evidence>
<dbReference type="PROSITE" id="PS50137">
    <property type="entry name" value="DS_RBD"/>
    <property type="match status" value="1"/>
</dbReference>
<evidence type="ECO:0000256" key="4">
    <source>
        <dbReference type="SAM" id="MobiDB-lite"/>
    </source>
</evidence>
<dbReference type="SUPFAM" id="SSF54768">
    <property type="entry name" value="dsRNA-binding domain-like"/>
    <property type="match status" value="1"/>
</dbReference>
<evidence type="ECO:0000256" key="3">
    <source>
        <dbReference type="PROSITE-ProRule" id="PRU00266"/>
    </source>
</evidence>
<sequence>MYKSKLQELCHQRKWALPRYSAIKDGPDHYPRFRSSIHLHGRCFDAPVACGSLKDAQNEAAKLAFLHFSSAPSAGKSSGITESTSPSLLVTEEARKSPPRSDLIPTSKSPQSPYDEHGSVAASSVSYEKPDEKCKGVDDAEDCNKKLYRLTQKSDEMVEEENLSSPPELVPSSRFLLPAAAAAASLTIEHLRPSSTICSTKMKARETPSYLLCNRVRVYTSFPDITFPEGIILVPIA</sequence>
<evidence type="ECO:0000313" key="8">
    <source>
        <dbReference type="Proteomes" id="UP000197138"/>
    </source>
</evidence>
<feature type="region of interest" description="Disordered" evidence="4">
    <location>
        <begin position="72"/>
        <end position="135"/>
    </location>
</feature>
<keyword evidence="1" id="KW-0677">Repeat</keyword>
<feature type="domain" description="DRBM" evidence="5">
    <location>
        <begin position="1"/>
        <end position="70"/>
    </location>
</feature>
<gene>
    <name evidence="6" type="ORF">CDL15_Pgr026694</name>
    <name evidence="7" type="ORF">CRG98_039330</name>
</gene>
<dbReference type="EMBL" id="PGOL01003615">
    <property type="protein sequence ID" value="PKI40305.1"/>
    <property type="molecule type" value="Genomic_DNA"/>
</dbReference>
<organism evidence="6 8">
    <name type="scientific">Punica granatum</name>
    <name type="common">Pomegranate</name>
    <dbReference type="NCBI Taxonomy" id="22663"/>
    <lineage>
        <taxon>Eukaryota</taxon>
        <taxon>Viridiplantae</taxon>
        <taxon>Streptophyta</taxon>
        <taxon>Embryophyta</taxon>
        <taxon>Tracheophyta</taxon>
        <taxon>Spermatophyta</taxon>
        <taxon>Magnoliopsida</taxon>
        <taxon>eudicotyledons</taxon>
        <taxon>Gunneridae</taxon>
        <taxon>Pentapetalae</taxon>
        <taxon>rosids</taxon>
        <taxon>malvids</taxon>
        <taxon>Myrtales</taxon>
        <taxon>Lythraceae</taxon>
        <taxon>Punica</taxon>
    </lineage>
</organism>
<evidence type="ECO:0000256" key="2">
    <source>
        <dbReference type="ARBA" id="ARBA00022884"/>
    </source>
</evidence>
<dbReference type="OrthoDB" id="5274873at2759"/>
<evidence type="ECO:0000313" key="9">
    <source>
        <dbReference type="Proteomes" id="UP000233551"/>
    </source>
</evidence>
<dbReference type="PANTHER" id="PTHR46031:SF31">
    <property type="entry name" value="DOUBLE-STRANDED RNA-BINDING PROTEIN 1-LIKE"/>
    <property type="match status" value="1"/>
</dbReference>
<evidence type="ECO:0000259" key="5">
    <source>
        <dbReference type="PROSITE" id="PS50137"/>
    </source>
</evidence>
<dbReference type="Proteomes" id="UP000233551">
    <property type="component" value="Unassembled WGS sequence"/>
</dbReference>
<accession>A0A218WLB9</accession>